<dbReference type="RefSeq" id="WP_091508490.1">
    <property type="nucleotide sequence ID" value="NZ_FNFH01000001.1"/>
</dbReference>
<reference evidence="2" key="1">
    <citation type="submission" date="2016-10" db="EMBL/GenBank/DDBJ databases">
        <authorList>
            <person name="Varghese N."/>
            <person name="Submissions S."/>
        </authorList>
    </citation>
    <scope>NUCLEOTIDE SEQUENCE [LARGE SCALE GENOMIC DNA]</scope>
    <source>
        <strain evidence="2">CGMCC 1.10658</strain>
    </source>
</reference>
<accession>A0A1G8VY76</accession>
<proteinExistence type="predicted"/>
<name>A0A1G8VY76_9GAMM</name>
<protein>
    <recommendedName>
        <fullName evidence="3">FHA domain-containing protein</fullName>
    </recommendedName>
</protein>
<evidence type="ECO:0008006" key="3">
    <source>
        <dbReference type="Google" id="ProtNLM"/>
    </source>
</evidence>
<dbReference type="Proteomes" id="UP000199305">
    <property type="component" value="Unassembled WGS sequence"/>
</dbReference>
<evidence type="ECO:0000313" key="1">
    <source>
        <dbReference type="EMBL" id="SDJ70992.1"/>
    </source>
</evidence>
<evidence type="ECO:0000313" key="2">
    <source>
        <dbReference type="Proteomes" id="UP000199305"/>
    </source>
</evidence>
<dbReference type="EMBL" id="FNFH01000001">
    <property type="protein sequence ID" value="SDJ70992.1"/>
    <property type="molecule type" value="Genomic_DNA"/>
</dbReference>
<dbReference type="AlphaFoldDB" id="A0A1G8VY76"/>
<keyword evidence="2" id="KW-1185">Reference proteome</keyword>
<dbReference type="STRING" id="658219.SAMN05216212_0785"/>
<sequence length="435" mass="47275">MAQQGVLEINDCGLRVFSGTAEILESPGVAVVDSHKILVGTAALMRARSNPTRVHSQFWRRLSLESLNSDNVRCRHHADLAYSQLQDMSNHCDLPDELMLAVPGNFTREQLALLLGIINESPVNAVGLVDAATACVGHCAPRGVHLHVELQRHQTLVSRVAVHEHAVLDMAETVSDAGLQSFEDAWARVFTDAFIMQCRFDPQHSAESEQQLYDLMPQWVSRAMRQGEVMAELEDRTAKVSLRQLQDASTPILSRVRALLDNLTEAGSVVFVSHRWADIPAGAQLAERIHLLPHNSIALAVEKRWHEVHSETAALRLVTSISAAPANEVAVQVNAAAEASATHLLFGHRALAAQQPLFVSWQDGKLSITPTPPKHPAATVTNHAGRLALRVDAGAQLMLNGQEIAAPVNLNAGDRIGVADLDEVITAISVERYGA</sequence>
<dbReference type="OrthoDB" id="7052771at2"/>
<organism evidence="1 2">
    <name type="scientific">Microbulbifer yueqingensis</name>
    <dbReference type="NCBI Taxonomy" id="658219"/>
    <lineage>
        <taxon>Bacteria</taxon>
        <taxon>Pseudomonadati</taxon>
        <taxon>Pseudomonadota</taxon>
        <taxon>Gammaproteobacteria</taxon>
        <taxon>Cellvibrionales</taxon>
        <taxon>Microbulbiferaceae</taxon>
        <taxon>Microbulbifer</taxon>
    </lineage>
</organism>
<gene>
    <name evidence="1" type="ORF">SAMN05216212_0785</name>
</gene>